<dbReference type="InterPro" id="IPR050283">
    <property type="entry name" value="E-box_TF_Regulators"/>
</dbReference>
<dbReference type="GeneID" id="111247077"/>
<evidence type="ECO:0000259" key="1">
    <source>
        <dbReference type="Pfam" id="PF00010"/>
    </source>
</evidence>
<dbReference type="Pfam" id="PF00010">
    <property type="entry name" value="HLH"/>
    <property type="match status" value="1"/>
</dbReference>
<name>A0A7M7JZL1_VARDE</name>
<keyword evidence="3" id="KW-1185">Reference proteome</keyword>
<dbReference type="GO" id="GO:0046983">
    <property type="term" value="F:protein dimerization activity"/>
    <property type="evidence" value="ECO:0007669"/>
    <property type="project" value="InterPro"/>
</dbReference>
<dbReference type="GO" id="GO:0000981">
    <property type="term" value="F:DNA-binding transcription factor activity, RNA polymerase II-specific"/>
    <property type="evidence" value="ECO:0007669"/>
    <property type="project" value="TreeGrafter"/>
</dbReference>
<sequence>MWQMENCIAFILVNTYTVVYEMVYISIGLGKIGLSFVRMEPASRLFALTIPARVDTKLSKIKTLRLAIAYISYLEELLRSERPCEIQEGCGFEGSDEEDFCDDNKPDCGLRNRTRTGWPHQVWAAEFSPSADKAIAAKGTARLERC</sequence>
<feature type="domain" description="BHLH" evidence="1">
    <location>
        <begin position="50"/>
        <end position="75"/>
    </location>
</feature>
<dbReference type="EnsemblMetazoa" id="XM_022797627">
    <property type="protein sequence ID" value="XP_022653362"/>
    <property type="gene ID" value="LOC111247077"/>
</dbReference>
<dbReference type="PANTHER" id="PTHR23349:SF111">
    <property type="entry name" value="BHLH DOMAIN-CONTAINING PROTEIN"/>
    <property type="match status" value="1"/>
</dbReference>
<dbReference type="Proteomes" id="UP000594260">
    <property type="component" value="Unplaced"/>
</dbReference>
<dbReference type="RefSeq" id="XP_022653362.1">
    <property type="nucleotide sequence ID" value="XM_022797627.1"/>
</dbReference>
<accession>A0A7M7JZL1</accession>
<dbReference type="GO" id="GO:0032502">
    <property type="term" value="P:developmental process"/>
    <property type="evidence" value="ECO:0007669"/>
    <property type="project" value="TreeGrafter"/>
</dbReference>
<dbReference type="AlphaFoldDB" id="A0A7M7JZL1"/>
<dbReference type="InterPro" id="IPR036638">
    <property type="entry name" value="HLH_DNA-bd_sf"/>
</dbReference>
<dbReference type="SUPFAM" id="SSF47459">
    <property type="entry name" value="HLH, helix-loop-helix DNA-binding domain"/>
    <property type="match status" value="1"/>
</dbReference>
<proteinExistence type="predicted"/>
<reference evidence="2" key="1">
    <citation type="submission" date="2021-01" db="UniProtKB">
        <authorList>
            <consortium name="EnsemblMetazoa"/>
        </authorList>
    </citation>
    <scope>IDENTIFICATION</scope>
</reference>
<evidence type="ECO:0000313" key="2">
    <source>
        <dbReference type="EnsemblMetazoa" id="XP_022653362"/>
    </source>
</evidence>
<dbReference type="Gene3D" id="4.10.280.10">
    <property type="entry name" value="Helix-loop-helix DNA-binding domain"/>
    <property type="match status" value="1"/>
</dbReference>
<dbReference type="InParanoid" id="A0A7M7JZL1"/>
<dbReference type="KEGG" id="vde:111247077"/>
<evidence type="ECO:0000313" key="3">
    <source>
        <dbReference type="Proteomes" id="UP000594260"/>
    </source>
</evidence>
<protein>
    <recommendedName>
        <fullName evidence="1">BHLH domain-containing protein</fullName>
    </recommendedName>
</protein>
<dbReference type="OrthoDB" id="10055449at2759"/>
<organism evidence="2 3">
    <name type="scientific">Varroa destructor</name>
    <name type="common">Honeybee mite</name>
    <dbReference type="NCBI Taxonomy" id="109461"/>
    <lineage>
        <taxon>Eukaryota</taxon>
        <taxon>Metazoa</taxon>
        <taxon>Ecdysozoa</taxon>
        <taxon>Arthropoda</taxon>
        <taxon>Chelicerata</taxon>
        <taxon>Arachnida</taxon>
        <taxon>Acari</taxon>
        <taxon>Parasitiformes</taxon>
        <taxon>Mesostigmata</taxon>
        <taxon>Gamasina</taxon>
        <taxon>Dermanyssoidea</taxon>
        <taxon>Varroidae</taxon>
        <taxon>Varroa</taxon>
    </lineage>
</organism>
<dbReference type="PANTHER" id="PTHR23349">
    <property type="entry name" value="BASIC HELIX-LOOP-HELIX TRANSCRIPTION FACTOR, TWIST"/>
    <property type="match status" value="1"/>
</dbReference>
<dbReference type="InterPro" id="IPR011598">
    <property type="entry name" value="bHLH_dom"/>
</dbReference>
<dbReference type="GO" id="GO:0000977">
    <property type="term" value="F:RNA polymerase II transcription regulatory region sequence-specific DNA binding"/>
    <property type="evidence" value="ECO:0007669"/>
    <property type="project" value="TreeGrafter"/>
</dbReference>